<keyword evidence="1" id="KW-0540">Nuclease</keyword>
<dbReference type="GO" id="GO:0003723">
    <property type="term" value="F:RNA binding"/>
    <property type="evidence" value="ECO:0007669"/>
    <property type="project" value="InterPro"/>
</dbReference>
<dbReference type="GO" id="GO:0110001">
    <property type="term" value="C:toxin-antitoxin complex"/>
    <property type="evidence" value="ECO:0007669"/>
    <property type="project" value="InterPro"/>
</dbReference>
<reference evidence="2" key="1">
    <citation type="submission" date="2015-08" db="EMBL/GenBank/DDBJ databases">
        <authorList>
            <person name="Varghese N."/>
        </authorList>
    </citation>
    <scope>NUCLEOTIDE SEQUENCE [LARGE SCALE GENOMIC DNA]</scope>
    <source>
        <strain evidence="2">DSM 27808</strain>
    </source>
</reference>
<dbReference type="GO" id="GO:0004519">
    <property type="term" value="F:endonuclease activity"/>
    <property type="evidence" value="ECO:0007669"/>
    <property type="project" value="UniProtKB-KW"/>
</dbReference>
<proteinExistence type="predicted"/>
<sequence length="103" mass="12173">MHVISRKPFSDATKRFPNKAASIDFVYRLLSKHDFDSPTAMKKVFVSLDNFKYKPKRWVIDIGGNQLRLIAFIDFVHHKVFVKHICDHKTYDALCESYRKINK</sequence>
<dbReference type="RefSeq" id="WP_055439206.1">
    <property type="nucleotide sequence ID" value="NZ_CYHB01000004.1"/>
</dbReference>
<name>A0A0K6H6N0_9GAMM</name>
<dbReference type="AlphaFoldDB" id="A0A0K6H6N0"/>
<protein>
    <submittedName>
        <fullName evidence="1">mRNA-degrading endonuclease (MRNA interferase) HigB, toxic component of the HigAB toxin-antitoxin module</fullName>
    </submittedName>
</protein>
<keyword evidence="1" id="KW-0378">Hydrolase</keyword>
<dbReference type="OrthoDB" id="9799912at2"/>
<keyword evidence="1" id="KW-0255">Endonuclease</keyword>
<accession>A0A0K6H6N0</accession>
<dbReference type="InterPro" id="IPR018669">
    <property type="entry name" value="Toxin_HigB"/>
</dbReference>
<evidence type="ECO:0000313" key="2">
    <source>
        <dbReference type="Proteomes" id="UP000182598"/>
    </source>
</evidence>
<dbReference type="Proteomes" id="UP000182598">
    <property type="component" value="Unassembled WGS sequence"/>
</dbReference>
<keyword evidence="2" id="KW-1185">Reference proteome</keyword>
<gene>
    <name evidence="1" type="ORF">Ga0061064_1546</name>
</gene>
<dbReference type="Pfam" id="PF09907">
    <property type="entry name" value="HigB_toxin"/>
    <property type="match status" value="1"/>
</dbReference>
<evidence type="ECO:0000313" key="1">
    <source>
        <dbReference type="EMBL" id="CUA86630.1"/>
    </source>
</evidence>
<organism evidence="1 2">
    <name type="scientific">Pseudidiomarina woesei</name>
    <dbReference type="NCBI Taxonomy" id="1381080"/>
    <lineage>
        <taxon>Bacteria</taxon>
        <taxon>Pseudomonadati</taxon>
        <taxon>Pseudomonadota</taxon>
        <taxon>Gammaproteobacteria</taxon>
        <taxon>Alteromonadales</taxon>
        <taxon>Idiomarinaceae</taxon>
        <taxon>Pseudidiomarina</taxon>
    </lineage>
</organism>
<dbReference type="EMBL" id="CYHB01000004">
    <property type="protein sequence ID" value="CUA86630.1"/>
    <property type="molecule type" value="Genomic_DNA"/>
</dbReference>